<comment type="caution">
    <text evidence="7">The sequence shown here is derived from an EMBL/GenBank/DDBJ whole genome shotgun (WGS) entry which is preliminary data.</text>
</comment>
<keyword evidence="4" id="KW-0862">Zinc</keyword>
<accession>A0ABR4PBA2</accession>
<evidence type="ECO:0000313" key="8">
    <source>
        <dbReference type="Proteomes" id="UP001629113"/>
    </source>
</evidence>
<name>A0ABR4PBA2_9HELO</name>
<keyword evidence="3" id="KW-0378">Hydrolase</keyword>
<dbReference type="Gene3D" id="2.30.40.10">
    <property type="entry name" value="Urease, subunit C, domain 1"/>
    <property type="match status" value="1"/>
</dbReference>
<evidence type="ECO:0000256" key="1">
    <source>
        <dbReference type="ARBA" id="ARBA00001947"/>
    </source>
</evidence>
<dbReference type="InterPro" id="IPR051607">
    <property type="entry name" value="Metallo-dep_hydrolases"/>
</dbReference>
<evidence type="ECO:0000259" key="6">
    <source>
        <dbReference type="Pfam" id="PF01979"/>
    </source>
</evidence>
<keyword evidence="5" id="KW-0732">Signal</keyword>
<evidence type="ECO:0000256" key="4">
    <source>
        <dbReference type="ARBA" id="ARBA00022833"/>
    </source>
</evidence>
<feature type="chain" id="PRO_5045320243" evidence="5">
    <location>
        <begin position="27"/>
        <end position="507"/>
    </location>
</feature>
<protein>
    <submittedName>
        <fullName evidence="7">Amidohydrolase</fullName>
    </submittedName>
</protein>
<dbReference type="SUPFAM" id="SSF51338">
    <property type="entry name" value="Composite domain of metallo-dependent hydrolases"/>
    <property type="match status" value="2"/>
</dbReference>
<evidence type="ECO:0000313" key="7">
    <source>
        <dbReference type="EMBL" id="KAL3420589.1"/>
    </source>
</evidence>
<dbReference type="PANTHER" id="PTHR11271">
    <property type="entry name" value="GUANINE DEAMINASE"/>
    <property type="match status" value="1"/>
</dbReference>
<dbReference type="InterPro" id="IPR032466">
    <property type="entry name" value="Metal_Hydrolase"/>
</dbReference>
<dbReference type="InterPro" id="IPR011059">
    <property type="entry name" value="Metal-dep_hydrolase_composite"/>
</dbReference>
<comment type="cofactor">
    <cofactor evidence="1">
        <name>Zn(2+)</name>
        <dbReference type="ChEBI" id="CHEBI:29105"/>
    </cofactor>
</comment>
<organism evidence="7 8">
    <name type="scientific">Phlyctema vagabunda</name>
    <dbReference type="NCBI Taxonomy" id="108571"/>
    <lineage>
        <taxon>Eukaryota</taxon>
        <taxon>Fungi</taxon>
        <taxon>Dikarya</taxon>
        <taxon>Ascomycota</taxon>
        <taxon>Pezizomycotina</taxon>
        <taxon>Leotiomycetes</taxon>
        <taxon>Helotiales</taxon>
        <taxon>Dermateaceae</taxon>
        <taxon>Phlyctema</taxon>
    </lineage>
</organism>
<dbReference type="InterPro" id="IPR006680">
    <property type="entry name" value="Amidohydro-rel"/>
</dbReference>
<evidence type="ECO:0000256" key="3">
    <source>
        <dbReference type="ARBA" id="ARBA00022801"/>
    </source>
</evidence>
<dbReference type="Gene3D" id="3.20.20.140">
    <property type="entry name" value="Metal-dependent hydrolases"/>
    <property type="match status" value="1"/>
</dbReference>
<keyword evidence="2" id="KW-0479">Metal-binding</keyword>
<dbReference type="EMBL" id="JBFCZG010000006">
    <property type="protein sequence ID" value="KAL3420589.1"/>
    <property type="molecule type" value="Genomic_DNA"/>
</dbReference>
<feature type="domain" description="Amidohydrolase-related" evidence="6">
    <location>
        <begin position="86"/>
        <end position="442"/>
    </location>
</feature>
<evidence type="ECO:0000256" key="2">
    <source>
        <dbReference type="ARBA" id="ARBA00022723"/>
    </source>
</evidence>
<evidence type="ECO:0000256" key="5">
    <source>
        <dbReference type="SAM" id="SignalP"/>
    </source>
</evidence>
<dbReference type="Pfam" id="PF01979">
    <property type="entry name" value="Amidohydro_1"/>
    <property type="match status" value="1"/>
</dbReference>
<reference evidence="7 8" key="1">
    <citation type="submission" date="2024-06" db="EMBL/GenBank/DDBJ databases">
        <title>Complete genome of Phlyctema vagabunda strain 19-DSS-EL-015.</title>
        <authorList>
            <person name="Fiorenzani C."/>
        </authorList>
    </citation>
    <scope>NUCLEOTIDE SEQUENCE [LARGE SCALE GENOMIC DNA]</scope>
    <source>
        <strain evidence="7 8">19-DSS-EL-015</strain>
    </source>
</reference>
<proteinExistence type="predicted"/>
<dbReference type="SUPFAM" id="SSF51556">
    <property type="entry name" value="Metallo-dependent hydrolases"/>
    <property type="match status" value="1"/>
</dbReference>
<dbReference type="Proteomes" id="UP001629113">
    <property type="component" value="Unassembled WGS sequence"/>
</dbReference>
<gene>
    <name evidence="7" type="ORF">PVAG01_07034</name>
</gene>
<sequence length="507" mass="55633">MASFKTFKFVFLQACVALLVAGLAESSTLFEEGTVISFDDASQSVKVLRNTSVLVVDDRITAIFDAGSQNVTIPADAERVSVRGKIISPGFIDTHRHGWQSAYRTIVSNTTLGEYLVRYGEFSQAQTIFTPDDVYYGQLVSAYESLNSGVTSILEHAHGTWSNETSASYLDASIDSGIRMWWAYAVHELSNGFSIQEQLVNFKDLRTSEKLANQSVVQIGMAYDFAGLASAEQDALVLGVARDSNLSVFTLHDVGGPFGYENAPARLQALDFINTTFPIVFSHSAYLTVGGAKIIRDNNHYVSITPESEMHYGHGHENSPNIQDQSALGIDTHSTYSADIITQARLWLQATRLKMFYRTLDFWEVPTTNPMSVNQAFLLATRAGGLALRRPDLGVIQVGAKADLAIFDGDSPNMLGWSDPVAAVILHSNVGDVKHVLVDGQWRKRDGELVLNQNRTEVEQLFLQSARRIQDVWANTPPTVLSGQSAAGANYAPTRFQDVIRGEGDGY</sequence>
<feature type="signal peptide" evidence="5">
    <location>
        <begin position="1"/>
        <end position="26"/>
    </location>
</feature>
<dbReference type="PANTHER" id="PTHR11271:SF37">
    <property type="entry name" value="FAMILY PROTEIN, PUTATIVE (AFU_ORTHOLOGUE AFUA_4G00460)-RELATED"/>
    <property type="match status" value="1"/>
</dbReference>
<keyword evidence="8" id="KW-1185">Reference proteome</keyword>